<name>A0ABN4U0B2_9BURK</name>
<reference evidence="3 4" key="1">
    <citation type="submission" date="2016-10" db="EMBL/GenBank/DDBJ databases">
        <title>Complete genome sequences of three Cupriavidus strains isolated from various Malaysian environments.</title>
        <authorList>
            <person name="Abdullah A.A.-A."/>
            <person name="Shafie N.A.H."/>
            <person name="Lau N.S."/>
        </authorList>
    </citation>
    <scope>NUCLEOTIDE SEQUENCE [LARGE SCALE GENOMIC DNA]</scope>
    <source>
        <strain evidence="3 4">USMAA1020</strain>
    </source>
</reference>
<dbReference type="EMBL" id="CP017755">
    <property type="protein sequence ID" value="AOZ11031.1"/>
    <property type="molecule type" value="Genomic_DNA"/>
</dbReference>
<evidence type="ECO:0000313" key="3">
    <source>
        <dbReference type="EMBL" id="AOZ11031.1"/>
    </source>
</evidence>
<dbReference type="InterPro" id="IPR042100">
    <property type="entry name" value="Bug_dom1"/>
</dbReference>
<evidence type="ECO:0000256" key="1">
    <source>
        <dbReference type="ARBA" id="ARBA00006987"/>
    </source>
</evidence>
<feature type="signal peptide" evidence="2">
    <location>
        <begin position="1"/>
        <end position="20"/>
    </location>
</feature>
<protein>
    <submittedName>
        <fullName evidence="3">ABC transporter substrate-binding protein</fullName>
    </submittedName>
</protein>
<dbReference type="PIRSF" id="PIRSF017082">
    <property type="entry name" value="YflP"/>
    <property type="match status" value="1"/>
</dbReference>
<dbReference type="SUPFAM" id="SSF53850">
    <property type="entry name" value="Periplasmic binding protein-like II"/>
    <property type="match status" value="1"/>
</dbReference>
<dbReference type="CDD" id="cd07012">
    <property type="entry name" value="PBP2_Bug_TTT"/>
    <property type="match status" value="1"/>
</dbReference>
<organism evidence="3 4">
    <name type="scientific">Cupriavidus malaysiensis</name>
    <dbReference type="NCBI Taxonomy" id="367825"/>
    <lineage>
        <taxon>Bacteria</taxon>
        <taxon>Pseudomonadati</taxon>
        <taxon>Pseudomonadota</taxon>
        <taxon>Betaproteobacteria</taxon>
        <taxon>Burkholderiales</taxon>
        <taxon>Burkholderiaceae</taxon>
        <taxon>Cupriavidus</taxon>
    </lineage>
</organism>
<comment type="similarity">
    <text evidence="1">Belongs to the UPF0065 (bug) family.</text>
</comment>
<gene>
    <name evidence="3" type="ORF">BKK80_33280</name>
</gene>
<dbReference type="InterPro" id="IPR005064">
    <property type="entry name" value="BUG"/>
</dbReference>
<dbReference type="PANTHER" id="PTHR42928:SF5">
    <property type="entry name" value="BLR1237 PROTEIN"/>
    <property type="match status" value="1"/>
</dbReference>
<dbReference type="PANTHER" id="PTHR42928">
    <property type="entry name" value="TRICARBOXYLATE-BINDING PROTEIN"/>
    <property type="match status" value="1"/>
</dbReference>
<evidence type="ECO:0000256" key="2">
    <source>
        <dbReference type="SAM" id="SignalP"/>
    </source>
</evidence>
<sequence length="332" mass="34268">MARLAALAGACGAAGSVALAAVAQPLAPLPPVSGYPAQPLRIVSPFPAGGGNDAVSRIVSSRLAEVLGQSAVVDNRGGAGGNIGTRSVAESKADGYTLLTSQVSVMAVNPTLYAAPGFDPVKQFKPVTQINAAPLAIVVAANAPWQTFAELAAQAKAQPQRITFATPGNGTLSHLVGVVLDKDAGVSLQHVPYKGAGPAINDLLGGQVNVLITSTSSVAGFVQAGRMRALAVTSPRRLGVFARVPTLEELGYRNLRFEDWYGIFVPAGTPPERVAHLNRALVQVLHQPDVVRQINEGGSDVVASSPEAFGAQLKSDISRWSQIVKLSGAHLD</sequence>
<feature type="chain" id="PRO_5045634034" evidence="2">
    <location>
        <begin position="21"/>
        <end position="332"/>
    </location>
</feature>
<evidence type="ECO:0000313" key="4">
    <source>
        <dbReference type="Proteomes" id="UP000177515"/>
    </source>
</evidence>
<dbReference type="Gene3D" id="3.40.190.150">
    <property type="entry name" value="Bordetella uptake gene, domain 1"/>
    <property type="match status" value="1"/>
</dbReference>
<proteinExistence type="inferred from homology"/>
<dbReference type="Pfam" id="PF03401">
    <property type="entry name" value="TctC"/>
    <property type="match status" value="1"/>
</dbReference>
<accession>A0ABN4U0B2</accession>
<dbReference type="Proteomes" id="UP000177515">
    <property type="component" value="Chromosome 2"/>
</dbReference>
<dbReference type="Gene3D" id="3.40.190.10">
    <property type="entry name" value="Periplasmic binding protein-like II"/>
    <property type="match status" value="1"/>
</dbReference>
<keyword evidence="4" id="KW-1185">Reference proteome</keyword>
<keyword evidence="2" id="KW-0732">Signal</keyword>